<name>A0A4Y8D4E8_9HELO</name>
<organism evidence="1 2">
    <name type="scientific">Botryotinia calthae</name>
    <dbReference type="NCBI Taxonomy" id="38488"/>
    <lineage>
        <taxon>Eukaryota</taxon>
        <taxon>Fungi</taxon>
        <taxon>Dikarya</taxon>
        <taxon>Ascomycota</taxon>
        <taxon>Pezizomycotina</taxon>
        <taxon>Leotiomycetes</taxon>
        <taxon>Helotiales</taxon>
        <taxon>Sclerotiniaceae</taxon>
        <taxon>Botryotinia</taxon>
    </lineage>
</organism>
<sequence length="79" mass="9027">MTDSKFTDFGSGQAVKVNASIRVRIHMLGESGVEYMMNVFELLHIQSSLSSFVKKTFMDWANSRSLFRVPYSSFLPFSH</sequence>
<dbReference type="Proteomes" id="UP000297299">
    <property type="component" value="Unassembled WGS sequence"/>
</dbReference>
<comment type="caution">
    <text evidence="1">The sequence shown here is derived from an EMBL/GenBank/DDBJ whole genome shotgun (WGS) entry which is preliminary data.</text>
</comment>
<dbReference type="OrthoDB" id="10358469at2759"/>
<protein>
    <submittedName>
        <fullName evidence="1">Uncharacterized protein</fullName>
    </submittedName>
</protein>
<dbReference type="AlphaFoldDB" id="A0A4Y8D4E8"/>
<evidence type="ECO:0000313" key="1">
    <source>
        <dbReference type="EMBL" id="TEY68101.1"/>
    </source>
</evidence>
<gene>
    <name evidence="1" type="ORF">BOTCAL_0122g00030</name>
</gene>
<dbReference type="EMBL" id="PHWZ01000122">
    <property type="protein sequence ID" value="TEY68101.1"/>
    <property type="molecule type" value="Genomic_DNA"/>
</dbReference>
<reference evidence="1 2" key="1">
    <citation type="submission" date="2017-11" db="EMBL/GenBank/DDBJ databases">
        <title>Comparative genomics of Botrytis spp.</title>
        <authorList>
            <person name="Valero-Jimenez C.A."/>
            <person name="Tapia P."/>
            <person name="Veloso J."/>
            <person name="Silva-Moreno E."/>
            <person name="Staats M."/>
            <person name="Valdes J.H."/>
            <person name="Van Kan J.A.L."/>
        </authorList>
    </citation>
    <scope>NUCLEOTIDE SEQUENCE [LARGE SCALE GENOMIC DNA]</scope>
    <source>
        <strain evidence="1 2">MUCL2830</strain>
    </source>
</reference>
<keyword evidence="2" id="KW-1185">Reference proteome</keyword>
<evidence type="ECO:0000313" key="2">
    <source>
        <dbReference type="Proteomes" id="UP000297299"/>
    </source>
</evidence>
<proteinExistence type="predicted"/>
<accession>A0A4Y8D4E8</accession>